<dbReference type="PANTHER" id="PTHR24412:SF489">
    <property type="entry name" value="RING FINGER DOMAIN AND KELCH REPEAT-CONTAINING PROTEIN DDB_G0271372"/>
    <property type="match status" value="1"/>
</dbReference>
<comment type="caution">
    <text evidence="3">The sequence shown here is derived from an EMBL/GenBank/DDBJ whole genome shotgun (WGS) entry which is preliminary data.</text>
</comment>
<dbReference type="PANTHER" id="PTHR24412">
    <property type="entry name" value="KELCH PROTEIN"/>
    <property type="match status" value="1"/>
</dbReference>
<dbReference type="InterPro" id="IPR015915">
    <property type="entry name" value="Kelch-typ_b-propeller"/>
</dbReference>
<evidence type="ECO:0008006" key="5">
    <source>
        <dbReference type="Google" id="ProtNLM"/>
    </source>
</evidence>
<dbReference type="Proteomes" id="UP000178606">
    <property type="component" value="Unassembled WGS sequence"/>
</dbReference>
<organism evidence="3 4">
    <name type="scientific">Handelsmanbacteria sp. (strain RIFCSPLOWO2_12_FULL_64_10)</name>
    <dbReference type="NCBI Taxonomy" id="1817868"/>
    <lineage>
        <taxon>Bacteria</taxon>
        <taxon>Candidatus Handelsmaniibacteriota</taxon>
    </lineage>
</organism>
<sequence>MTARSYRWVPVTLQAAFAGRDGAGAVVFRNRMWLLGGWNPKDKVHFPHVCNSEVWSSADGLSWDLEVLQAPWEGRHTAGYAAHDGKIWIVGGDGNRGHYQNDVWNTADGVNWTLVNDRVPWGDRVLHHTLVHDGKVWVMGGQTLPQFVPSVPEEVFYNDVWSSEDGVSWTRVASGAAWAPRGMIGGSAVFNGRMWVLGGGTYDTPAIPARKFYNDVWSSADGVSWTRHVESAPWQPRQYHEVAVFDGRMWVMEGYDGRGNRNDVWYSPDGVNWRELPDTPWAPRHAASVFTYDNALWMVAGNNMFPDVWRLTAD</sequence>
<gene>
    <name evidence="3" type="ORF">A3F84_26055</name>
</gene>
<evidence type="ECO:0000313" key="3">
    <source>
        <dbReference type="EMBL" id="OGG46024.1"/>
    </source>
</evidence>
<accession>A0A1F6CA21</accession>
<dbReference type="Gene3D" id="2.120.10.80">
    <property type="entry name" value="Kelch-type beta propeller"/>
    <property type="match status" value="2"/>
</dbReference>
<dbReference type="AlphaFoldDB" id="A0A1F6CA21"/>
<dbReference type="SUPFAM" id="SSF117281">
    <property type="entry name" value="Kelch motif"/>
    <property type="match status" value="1"/>
</dbReference>
<name>A0A1F6CA21_HANXR</name>
<dbReference type="EMBL" id="MFKF01000347">
    <property type="protein sequence ID" value="OGG46024.1"/>
    <property type="molecule type" value="Genomic_DNA"/>
</dbReference>
<reference evidence="3 4" key="1">
    <citation type="journal article" date="2016" name="Nat. Commun.">
        <title>Thousands of microbial genomes shed light on interconnected biogeochemical processes in an aquifer system.</title>
        <authorList>
            <person name="Anantharaman K."/>
            <person name="Brown C.T."/>
            <person name="Hug L.A."/>
            <person name="Sharon I."/>
            <person name="Castelle C.J."/>
            <person name="Probst A.J."/>
            <person name="Thomas B.C."/>
            <person name="Singh A."/>
            <person name="Wilkins M.J."/>
            <person name="Karaoz U."/>
            <person name="Brodie E.L."/>
            <person name="Williams K.H."/>
            <person name="Hubbard S.S."/>
            <person name="Banfield J.F."/>
        </authorList>
    </citation>
    <scope>NUCLEOTIDE SEQUENCE [LARGE SCALE GENOMIC DNA]</scope>
    <source>
        <strain evidence="4">RIFCSPLOWO2_12_FULL_64_10</strain>
    </source>
</reference>
<evidence type="ECO:0000313" key="4">
    <source>
        <dbReference type="Proteomes" id="UP000178606"/>
    </source>
</evidence>
<keyword evidence="1" id="KW-0880">Kelch repeat</keyword>
<keyword evidence="2" id="KW-0677">Repeat</keyword>
<proteinExistence type="predicted"/>
<protein>
    <recommendedName>
        <fullName evidence="5">Galactose oxidase</fullName>
    </recommendedName>
</protein>
<evidence type="ECO:0000256" key="2">
    <source>
        <dbReference type="ARBA" id="ARBA00022737"/>
    </source>
</evidence>
<evidence type="ECO:0000256" key="1">
    <source>
        <dbReference type="ARBA" id="ARBA00022441"/>
    </source>
</evidence>